<dbReference type="AlphaFoldDB" id="A0A517ZE47"/>
<dbReference type="OrthoDB" id="286143at2"/>
<accession>A0A517ZE47</accession>
<organism evidence="2 3">
    <name type="scientific">Maioricimonas rarisocia</name>
    <dbReference type="NCBI Taxonomy" id="2528026"/>
    <lineage>
        <taxon>Bacteria</taxon>
        <taxon>Pseudomonadati</taxon>
        <taxon>Planctomycetota</taxon>
        <taxon>Planctomycetia</taxon>
        <taxon>Planctomycetales</taxon>
        <taxon>Planctomycetaceae</taxon>
        <taxon>Maioricimonas</taxon>
    </lineage>
</organism>
<name>A0A517ZE47_9PLAN</name>
<sequence precursor="true">MKRLVTCLAVAAIAAMFLTGAPEKAEAQKYYMDAFIAKYDAVAEAAKEKKCGVCHGKSKKMRSDYAKALAEALGAKKVKDKDKINAALEAVEKKDAGDGKTYGELLEAGKLPAPYEA</sequence>
<feature type="chain" id="PRO_5021894343" description="Cytochrome c domain-containing protein" evidence="1">
    <location>
        <begin position="28"/>
        <end position="117"/>
    </location>
</feature>
<proteinExistence type="predicted"/>
<dbReference type="Proteomes" id="UP000320496">
    <property type="component" value="Chromosome"/>
</dbReference>
<keyword evidence="3" id="KW-1185">Reference proteome</keyword>
<evidence type="ECO:0008006" key="4">
    <source>
        <dbReference type="Google" id="ProtNLM"/>
    </source>
</evidence>
<feature type="signal peptide" evidence="1">
    <location>
        <begin position="1"/>
        <end position="27"/>
    </location>
</feature>
<gene>
    <name evidence="2" type="ORF">Mal4_50890</name>
</gene>
<dbReference type="KEGG" id="mri:Mal4_50890"/>
<dbReference type="RefSeq" id="WP_145371992.1">
    <property type="nucleotide sequence ID" value="NZ_CP036275.1"/>
</dbReference>
<evidence type="ECO:0000256" key="1">
    <source>
        <dbReference type="SAM" id="SignalP"/>
    </source>
</evidence>
<reference evidence="2 3" key="1">
    <citation type="submission" date="2019-02" db="EMBL/GenBank/DDBJ databases">
        <title>Deep-cultivation of Planctomycetes and their phenomic and genomic characterization uncovers novel biology.</title>
        <authorList>
            <person name="Wiegand S."/>
            <person name="Jogler M."/>
            <person name="Boedeker C."/>
            <person name="Pinto D."/>
            <person name="Vollmers J."/>
            <person name="Rivas-Marin E."/>
            <person name="Kohn T."/>
            <person name="Peeters S.H."/>
            <person name="Heuer A."/>
            <person name="Rast P."/>
            <person name="Oberbeckmann S."/>
            <person name="Bunk B."/>
            <person name="Jeske O."/>
            <person name="Meyerdierks A."/>
            <person name="Storesund J.E."/>
            <person name="Kallscheuer N."/>
            <person name="Luecker S."/>
            <person name="Lage O.M."/>
            <person name="Pohl T."/>
            <person name="Merkel B.J."/>
            <person name="Hornburger P."/>
            <person name="Mueller R.-W."/>
            <person name="Bruemmer F."/>
            <person name="Labrenz M."/>
            <person name="Spormann A.M."/>
            <person name="Op den Camp H."/>
            <person name="Overmann J."/>
            <person name="Amann R."/>
            <person name="Jetten M.S.M."/>
            <person name="Mascher T."/>
            <person name="Medema M.H."/>
            <person name="Devos D.P."/>
            <person name="Kaster A.-K."/>
            <person name="Ovreas L."/>
            <person name="Rohde M."/>
            <person name="Galperin M.Y."/>
            <person name="Jogler C."/>
        </authorList>
    </citation>
    <scope>NUCLEOTIDE SEQUENCE [LARGE SCALE GENOMIC DNA]</scope>
    <source>
        <strain evidence="2 3">Mal4</strain>
    </source>
</reference>
<evidence type="ECO:0000313" key="3">
    <source>
        <dbReference type="Proteomes" id="UP000320496"/>
    </source>
</evidence>
<evidence type="ECO:0000313" key="2">
    <source>
        <dbReference type="EMBL" id="QDU40729.1"/>
    </source>
</evidence>
<protein>
    <recommendedName>
        <fullName evidence="4">Cytochrome c domain-containing protein</fullName>
    </recommendedName>
</protein>
<keyword evidence="1" id="KW-0732">Signal</keyword>
<dbReference type="EMBL" id="CP036275">
    <property type="protein sequence ID" value="QDU40729.1"/>
    <property type="molecule type" value="Genomic_DNA"/>
</dbReference>